<comment type="caution">
    <text evidence="2">The sequence shown here is derived from an EMBL/GenBank/DDBJ whole genome shotgun (WGS) entry which is preliminary data.</text>
</comment>
<accession>A0A813K9Q2</accession>
<evidence type="ECO:0000313" key="3">
    <source>
        <dbReference type="Proteomes" id="UP000626109"/>
    </source>
</evidence>
<evidence type="ECO:0000256" key="1">
    <source>
        <dbReference type="SAM" id="MobiDB-lite"/>
    </source>
</evidence>
<organism evidence="2 3">
    <name type="scientific">Polarella glacialis</name>
    <name type="common">Dinoflagellate</name>
    <dbReference type="NCBI Taxonomy" id="89957"/>
    <lineage>
        <taxon>Eukaryota</taxon>
        <taxon>Sar</taxon>
        <taxon>Alveolata</taxon>
        <taxon>Dinophyceae</taxon>
        <taxon>Suessiales</taxon>
        <taxon>Suessiaceae</taxon>
        <taxon>Polarella</taxon>
    </lineage>
</organism>
<protein>
    <submittedName>
        <fullName evidence="2">Uncharacterized protein</fullName>
    </submittedName>
</protein>
<dbReference type="EMBL" id="CAJNNW010028967">
    <property type="protein sequence ID" value="CAE8698450.1"/>
    <property type="molecule type" value="Genomic_DNA"/>
</dbReference>
<proteinExistence type="predicted"/>
<feature type="non-terminal residue" evidence="2">
    <location>
        <position position="116"/>
    </location>
</feature>
<feature type="compositionally biased region" description="Polar residues" evidence="1">
    <location>
        <begin position="38"/>
        <end position="47"/>
    </location>
</feature>
<reference evidence="2" key="1">
    <citation type="submission" date="2021-02" db="EMBL/GenBank/DDBJ databases">
        <authorList>
            <person name="Dougan E. K."/>
            <person name="Rhodes N."/>
            <person name="Thang M."/>
            <person name="Chan C."/>
        </authorList>
    </citation>
    <scope>NUCLEOTIDE SEQUENCE</scope>
</reference>
<evidence type="ECO:0000313" key="2">
    <source>
        <dbReference type="EMBL" id="CAE8698450.1"/>
    </source>
</evidence>
<gene>
    <name evidence="2" type="ORF">PGLA2088_LOCUS30748</name>
</gene>
<name>A0A813K9Q2_POLGL</name>
<dbReference type="AlphaFoldDB" id="A0A813K9Q2"/>
<dbReference type="Proteomes" id="UP000626109">
    <property type="component" value="Unassembled WGS sequence"/>
</dbReference>
<feature type="region of interest" description="Disordered" evidence="1">
    <location>
        <begin position="38"/>
        <end position="59"/>
    </location>
</feature>
<sequence length="116" mass="12587">MTPTSDIDLQDFIESRDGQEALQRVADHDCSRAYARQISNASSSAQETEVLDTPEMQPRASTGVQPVAAMLFESDEQKWLARKSNRKLTIGKVNCGKFSTTHGAAASCEAAAPEQV</sequence>
<feature type="non-terminal residue" evidence="2">
    <location>
        <position position="1"/>
    </location>
</feature>